<dbReference type="PANTHER" id="PTHR43353">
    <property type="entry name" value="SUCCINATE-SEMIALDEHYDE DEHYDROGENASE, MITOCHONDRIAL"/>
    <property type="match status" value="1"/>
</dbReference>
<dbReference type="InterPro" id="IPR010102">
    <property type="entry name" value="Succ_semiAld_DH"/>
</dbReference>
<comment type="caution">
    <text evidence="6">The sequence shown here is derived from an EMBL/GenBank/DDBJ whole genome shotgun (WGS) entry which is preliminary data.</text>
</comment>
<reference evidence="6 7" key="1">
    <citation type="submission" date="2014-02" db="EMBL/GenBank/DDBJ databases">
        <title>Draft Genome of Hylemonella gracilis isolated from the Niagara River.</title>
        <authorList>
            <person name="Pawlowski D.R."/>
            <person name="Koudelka G.B."/>
        </authorList>
    </citation>
    <scope>NUCLEOTIDE SEQUENCE [LARGE SCALE GENOMIC DNA]</scope>
    <source>
        <strain evidence="6 7">Niagara R</strain>
    </source>
</reference>
<dbReference type="Pfam" id="PF00171">
    <property type="entry name" value="Aldedh"/>
    <property type="match status" value="1"/>
</dbReference>
<dbReference type="GO" id="GO:0004777">
    <property type="term" value="F:succinate-semialdehyde dehydrogenase (NAD+) activity"/>
    <property type="evidence" value="ECO:0007669"/>
    <property type="project" value="TreeGrafter"/>
</dbReference>
<dbReference type="eggNOG" id="COG1012">
    <property type="taxonomic scope" value="Bacteria"/>
</dbReference>
<dbReference type="EC" id="1.2.1.16" evidence="6"/>
<dbReference type="PANTHER" id="PTHR43353:SF5">
    <property type="entry name" value="SUCCINATE-SEMIALDEHYDE DEHYDROGENASE, MITOCHONDRIAL"/>
    <property type="match status" value="1"/>
</dbReference>
<feature type="active site" evidence="3">
    <location>
        <position position="266"/>
    </location>
</feature>
<dbReference type="InterPro" id="IPR016160">
    <property type="entry name" value="Ald_DH_CS_CYS"/>
</dbReference>
<evidence type="ECO:0000256" key="3">
    <source>
        <dbReference type="PROSITE-ProRule" id="PRU10007"/>
    </source>
</evidence>
<feature type="domain" description="Aldehyde dehydrogenase" evidence="5">
    <location>
        <begin position="27"/>
        <end position="486"/>
    </location>
</feature>
<sequence length="494" mass="52742">MDMKASPLTQLKDPSLLKTDALINGQWVKGSAAARFDVHDPATGQKLADVANLGPQDAEVAITAADKAWPAWRAKTGKERSLILRKWFDLLMANQDDLGRLMTAEQGKPYAEAKGEVAYGASFVEWYAEEAKRVNGETLPQFDNNRRLLVLRQPIGVCAAITPWNFPLAMITRKVAPALAAGCPVVIKPAELTPLTALAAAELAVRAGIPAGVLNVVTADSANSIAVGKVFCASETVRHISFTGSTEVGRILMQQSAPSVKKLALELGGNAPFIVFDDADIDSAVEGAIASKYRNAGQTCVCANRIYVQDGVYDEFVQKFAAKVQTLKVGNGFEDGVVQGPLIEAAAVEKVQRHLADAVAKGGKLLAGGKKLDGQFFQPTVVAEAKADMLCATEETFGPFAPVFRFKTEQEAIAAANATIFGLASYFYSRDIGRIFRVSEALEYGMVGINAGVIATEHVPFGGVKQSGLGREGSSHGIDEYVEMKYLCLGDILK</sequence>
<proteinExistence type="inferred from homology"/>
<gene>
    <name evidence="6" type="primary">gabD</name>
    <name evidence="6" type="ORF">AZ34_11770</name>
</gene>
<dbReference type="FunFam" id="3.40.605.10:FF:000005">
    <property type="entry name" value="Succinate-semialdehyde dehydrogenase I"/>
    <property type="match status" value="1"/>
</dbReference>
<dbReference type="STRING" id="1458275.AZ34_11770"/>
<dbReference type="InterPro" id="IPR016162">
    <property type="entry name" value="Ald_DH_N"/>
</dbReference>
<dbReference type="InterPro" id="IPR016163">
    <property type="entry name" value="Ald_DH_C"/>
</dbReference>
<evidence type="ECO:0000256" key="2">
    <source>
        <dbReference type="ARBA" id="ARBA00023002"/>
    </source>
</evidence>
<evidence type="ECO:0000256" key="1">
    <source>
        <dbReference type="ARBA" id="ARBA00009986"/>
    </source>
</evidence>
<name>A0A016XIG6_9BURK</name>
<dbReference type="InterPro" id="IPR015590">
    <property type="entry name" value="Aldehyde_DH_dom"/>
</dbReference>
<dbReference type="AlphaFoldDB" id="A0A016XIG6"/>
<comment type="similarity">
    <text evidence="1 4">Belongs to the aldehyde dehydrogenase family.</text>
</comment>
<keyword evidence="2 4" id="KW-0560">Oxidoreductase</keyword>
<evidence type="ECO:0000256" key="4">
    <source>
        <dbReference type="RuleBase" id="RU003345"/>
    </source>
</evidence>
<dbReference type="FunFam" id="3.40.309.10:FF:000004">
    <property type="entry name" value="Succinate-semialdehyde dehydrogenase I"/>
    <property type="match status" value="1"/>
</dbReference>
<dbReference type="PROSITE" id="PS00687">
    <property type="entry name" value="ALDEHYDE_DEHYDR_GLU"/>
    <property type="match status" value="1"/>
</dbReference>
<evidence type="ECO:0000313" key="7">
    <source>
        <dbReference type="Proteomes" id="UP000023268"/>
    </source>
</evidence>
<accession>A0A016XIG6</accession>
<dbReference type="Proteomes" id="UP000023268">
    <property type="component" value="Unassembled WGS sequence"/>
</dbReference>
<protein>
    <submittedName>
        <fullName evidence="6">Succinate-semialdehyde dehydrogenase</fullName>
        <ecNumber evidence="6">1.2.1.16</ecNumber>
    </submittedName>
</protein>
<organism evidence="6 7">
    <name type="scientific">Hylemonella gracilis str. Niagara R</name>
    <dbReference type="NCBI Taxonomy" id="1458275"/>
    <lineage>
        <taxon>Bacteria</taxon>
        <taxon>Pseudomonadati</taxon>
        <taxon>Pseudomonadota</taxon>
        <taxon>Betaproteobacteria</taxon>
        <taxon>Burkholderiales</taxon>
        <taxon>Comamonadaceae</taxon>
        <taxon>Hylemonella</taxon>
    </lineage>
</organism>
<dbReference type="CDD" id="cd07103">
    <property type="entry name" value="ALDH_F5_SSADH_GabD"/>
    <property type="match status" value="1"/>
</dbReference>
<dbReference type="NCBIfam" id="TIGR01780">
    <property type="entry name" value="SSADH"/>
    <property type="match status" value="1"/>
</dbReference>
<dbReference type="GO" id="GO:0009450">
    <property type="term" value="P:gamma-aminobutyric acid catabolic process"/>
    <property type="evidence" value="ECO:0007669"/>
    <property type="project" value="InterPro"/>
</dbReference>
<dbReference type="InterPro" id="IPR016161">
    <property type="entry name" value="Ald_DH/histidinol_DH"/>
</dbReference>
<dbReference type="InterPro" id="IPR029510">
    <property type="entry name" value="Ald_DH_CS_GLU"/>
</dbReference>
<dbReference type="SUPFAM" id="SSF53720">
    <property type="entry name" value="ALDH-like"/>
    <property type="match status" value="1"/>
</dbReference>
<evidence type="ECO:0000313" key="6">
    <source>
        <dbReference type="EMBL" id="EYC51690.1"/>
    </source>
</evidence>
<dbReference type="PROSITE" id="PS00070">
    <property type="entry name" value="ALDEHYDE_DEHYDR_CYS"/>
    <property type="match status" value="1"/>
</dbReference>
<dbReference type="OrthoDB" id="6187633at2"/>
<dbReference type="Gene3D" id="3.40.605.10">
    <property type="entry name" value="Aldehyde Dehydrogenase, Chain A, domain 1"/>
    <property type="match status" value="1"/>
</dbReference>
<dbReference type="RefSeq" id="WP_035608174.1">
    <property type="nucleotide sequence ID" value="NZ_JEMG01000001.1"/>
</dbReference>
<dbReference type="GO" id="GO:0005829">
    <property type="term" value="C:cytosol"/>
    <property type="evidence" value="ECO:0007669"/>
    <property type="project" value="TreeGrafter"/>
</dbReference>
<dbReference type="InterPro" id="IPR050740">
    <property type="entry name" value="Aldehyde_DH_Superfamily"/>
</dbReference>
<dbReference type="EMBL" id="JEMG01000001">
    <property type="protein sequence ID" value="EYC51690.1"/>
    <property type="molecule type" value="Genomic_DNA"/>
</dbReference>
<dbReference type="Gene3D" id="3.40.309.10">
    <property type="entry name" value="Aldehyde Dehydrogenase, Chain A, domain 2"/>
    <property type="match status" value="1"/>
</dbReference>
<evidence type="ECO:0000259" key="5">
    <source>
        <dbReference type="Pfam" id="PF00171"/>
    </source>
</evidence>